<reference evidence="2" key="1">
    <citation type="submission" date="2019-09" db="EMBL/GenBank/DDBJ databases">
        <title>Mumia zhuanghuii sp. nov. isolated from the intestinal contents of plateau pika (Ochotona curzoniae) in the Qinghai-Tibet plateau of China.</title>
        <authorList>
            <person name="Tian Z."/>
        </authorList>
    </citation>
    <scope>NUCLEOTIDE SEQUENCE [LARGE SCALE GENOMIC DNA]</scope>
    <source>
        <strain evidence="2">DSM 25564</strain>
    </source>
</reference>
<comment type="caution">
    <text evidence="1">The sequence shown here is derived from an EMBL/GenBank/DDBJ whole genome shotgun (WGS) entry which is preliminary data.</text>
</comment>
<gene>
    <name evidence="1" type="ORF">F6B42_11390</name>
</gene>
<dbReference type="InterPro" id="IPR043777">
    <property type="entry name" value="DUF5719"/>
</dbReference>
<dbReference type="AlphaFoldDB" id="A0A5J5INT5"/>
<dbReference type="OrthoDB" id="3264966at2"/>
<dbReference type="RefSeq" id="WP_150419826.1">
    <property type="nucleotide sequence ID" value="NZ_VYRZ01000003.1"/>
</dbReference>
<dbReference type="EMBL" id="VYRZ01000003">
    <property type="protein sequence ID" value="KAA9085102.1"/>
    <property type="molecule type" value="Genomic_DNA"/>
</dbReference>
<evidence type="ECO:0000313" key="1">
    <source>
        <dbReference type="EMBL" id="KAA9085102.1"/>
    </source>
</evidence>
<name>A0A5J5INT5_9MICO</name>
<accession>A0A5J5INT5</accession>
<dbReference type="Pfam" id="PF18986">
    <property type="entry name" value="DUF5719"/>
    <property type="match status" value="1"/>
</dbReference>
<sequence length="463" mass="44921">MSSARTRPVVRIIGGALAAVIVTGGVAAAALAPWPTTERAALGRDVSPDAARSIVACDGPLLALGRDETAAGAITEAAPGALVSGSDGATASEFALSTPDRAAVESPVALAADPAGGERSDLAAASAATLADEDLRGLAVSACSRPALESWLVGGSAATGASDLVLLTNPGDVAARVDLRVFGAQGAQDPVAGQDVVVAARAQRAIPLAALARGEESPVIRATAEGAPVRASLQTALTRTLIAGGVDQVGATAEPAAEQVIPAVDVTVPPDGAASAGGLTARLLATASDTTASVVVRDVATGAEVSRDDDIALVADRPVALEVTGMPVGVYTVSVSADAPVVAAAWTSTDLGAPADFAWSTAAPPIDAPTLVAVAGGPSPVLAVSAATDATVTLTPLSGAAPQTLPVAGGSTASVPLVAGEVYRLDPGEATVRAAVGFSAAGQLGSYAVDASATAAAQLTVYP</sequence>
<keyword evidence="2" id="KW-1185">Reference proteome</keyword>
<protein>
    <submittedName>
        <fullName evidence="1">Large extracellular alpha-helical protein</fullName>
    </submittedName>
</protein>
<organism evidence="1 2">
    <name type="scientific">Microbacterium radiodurans</name>
    <dbReference type="NCBI Taxonomy" id="661398"/>
    <lineage>
        <taxon>Bacteria</taxon>
        <taxon>Bacillati</taxon>
        <taxon>Actinomycetota</taxon>
        <taxon>Actinomycetes</taxon>
        <taxon>Micrococcales</taxon>
        <taxon>Microbacteriaceae</taxon>
        <taxon>Microbacterium</taxon>
    </lineage>
</organism>
<proteinExistence type="predicted"/>
<evidence type="ECO:0000313" key="2">
    <source>
        <dbReference type="Proteomes" id="UP000327039"/>
    </source>
</evidence>
<dbReference type="Proteomes" id="UP000327039">
    <property type="component" value="Unassembled WGS sequence"/>
</dbReference>